<dbReference type="RefSeq" id="XP_018553091.1">
    <property type="nucleotide sequence ID" value="XM_018697575.2"/>
</dbReference>
<accession>A0AAJ7VGS5</accession>
<evidence type="ECO:0000313" key="6">
    <source>
        <dbReference type="Proteomes" id="UP000694890"/>
    </source>
</evidence>
<dbReference type="Pfam" id="PF01044">
    <property type="entry name" value="Vinculin"/>
    <property type="match status" value="1"/>
</dbReference>
<dbReference type="Gene3D" id="1.20.120.230">
    <property type="entry name" value="Alpha-catenin/vinculin-like"/>
    <property type="match status" value="4"/>
</dbReference>
<dbReference type="Proteomes" id="UP000694890">
    <property type="component" value="Linkage group LG3"/>
</dbReference>
<proteinExistence type="inferred from homology"/>
<name>A0AAJ7VGS5_LATCA</name>
<dbReference type="FunFam" id="1.20.120.230:FF:000016">
    <property type="entry name" value="Catenin alpha like 1"/>
    <property type="match status" value="1"/>
</dbReference>
<reference evidence="7" key="1">
    <citation type="submission" date="2025-08" db="UniProtKB">
        <authorList>
            <consortium name="RefSeq"/>
        </authorList>
    </citation>
    <scope>IDENTIFICATION</scope>
    <source>
        <tissue evidence="7">Brain</tissue>
    </source>
</reference>
<dbReference type="SUPFAM" id="SSF47220">
    <property type="entry name" value="alpha-catenin/vinculin-like"/>
    <property type="match status" value="3"/>
</dbReference>
<dbReference type="InterPro" id="IPR036723">
    <property type="entry name" value="Alpha-catenin/vinculin-like_sf"/>
</dbReference>
<comment type="subcellular location">
    <subcellularLocation>
        <location evidence="1">Cytoplasm</location>
    </subcellularLocation>
</comment>
<dbReference type="FunFam" id="1.20.120.230:FF:000017">
    <property type="entry name" value="Catenin alpha like 1"/>
    <property type="match status" value="1"/>
</dbReference>
<gene>
    <name evidence="7" type="primary">ctnnal1</name>
</gene>
<dbReference type="InterPro" id="IPR001033">
    <property type="entry name" value="Alpha_catenin"/>
</dbReference>
<dbReference type="GO" id="GO:0045296">
    <property type="term" value="F:cadherin binding"/>
    <property type="evidence" value="ECO:0007669"/>
    <property type="project" value="InterPro"/>
</dbReference>
<protein>
    <recommendedName>
        <fullName evidence="4">Alpha-catulin</fullName>
    </recommendedName>
</protein>
<evidence type="ECO:0000256" key="2">
    <source>
        <dbReference type="ARBA" id="ARBA00008376"/>
    </source>
</evidence>
<dbReference type="InterPro" id="IPR006077">
    <property type="entry name" value="Vinculin/catenin"/>
</dbReference>
<dbReference type="InterPro" id="IPR030045">
    <property type="entry name" value="CTNNAL1"/>
</dbReference>
<keyword evidence="3" id="KW-0963">Cytoplasm</keyword>
<evidence type="ECO:0000256" key="1">
    <source>
        <dbReference type="ARBA" id="ARBA00004496"/>
    </source>
</evidence>
<evidence type="ECO:0000256" key="3">
    <source>
        <dbReference type="ARBA" id="ARBA00022490"/>
    </source>
</evidence>
<sequence length="756" mass="83895">MASSPCGNSNFDSGLEIKTRSVEQTLIPLVSQITTLINHKDKPKKSERTLAAIHRVGQAVSVAVGRFVAVGEAIAAENQELKDEMGQACFEARRAGDAIAQLTDVGSALPSQSDGRVTVFSDRTGMVKAARLLLSSVTKVLVLADRIVIKQIITSRNKVLVTLDHLERVSTFQEFVQIFSQFGNEMVEFAHLTGDRQNDLKDEKKKARMAAARAVLEKCTMMLLTASKTCLRHPDCESARINKDAVFHRMRCALEQVIEIVTEARSCGENKILPASIYNGIKDFKSSVECLRENLHSLSPQNVDSQLEALVERTEDFTDSAYTSHEQRQAILSLCQLARQDTQQLMHAWVEAQSVHAKEATEDMEVAILKTCQSVSDLRRELHKVAVGRASDLLKVHGEQLPLRALKAAGAEGNLEAVAEYSRTLTEQKEQLVETCRLLCHVSGTEPLEITCIHAEETFHVIGPQIISAAQTLALHPSSKIAKENLEVFCEAWESQLCDMALLLREINDVFEGRRGDKRPYLSLPRPGKHSANLKTAKAVKLDAEEQTSMAKLGLELRLLSSDVDTEVEKWEEQEHDIVRQSQSLASMAYNMYLFTRGEGLLKTTLDLFHQAEVLSEEGLQLCSSLRTFSTQLVDEEKSVVMTEMEKLVALCQQLQMGAKTPVQGKTATFQKVDSSIQTTRGILTVVLSLLPFCNKLNKKYKSERSSLGSPHDWRERQDASTPVKEEGALNSKNTNGFGVKSLEQHMAGLNLLESK</sequence>
<dbReference type="AlphaFoldDB" id="A0AAJ7VGS5"/>
<dbReference type="PANTHER" id="PTHR46342:SF1">
    <property type="entry name" value="ALPHA-CATULIN"/>
    <property type="match status" value="1"/>
</dbReference>
<evidence type="ECO:0000256" key="5">
    <source>
        <dbReference type="SAM" id="MobiDB-lite"/>
    </source>
</evidence>
<evidence type="ECO:0000256" key="4">
    <source>
        <dbReference type="ARBA" id="ARBA00074310"/>
    </source>
</evidence>
<dbReference type="GO" id="GO:0051015">
    <property type="term" value="F:actin filament binding"/>
    <property type="evidence" value="ECO:0007669"/>
    <property type="project" value="InterPro"/>
</dbReference>
<evidence type="ECO:0000313" key="7">
    <source>
        <dbReference type="RefSeq" id="XP_018553091.1"/>
    </source>
</evidence>
<organism evidence="6 7">
    <name type="scientific">Lates calcarifer</name>
    <name type="common">Barramundi</name>
    <name type="synonym">Holocentrus calcarifer</name>
    <dbReference type="NCBI Taxonomy" id="8187"/>
    <lineage>
        <taxon>Eukaryota</taxon>
        <taxon>Metazoa</taxon>
        <taxon>Chordata</taxon>
        <taxon>Craniata</taxon>
        <taxon>Vertebrata</taxon>
        <taxon>Euteleostomi</taxon>
        <taxon>Actinopterygii</taxon>
        <taxon>Neopterygii</taxon>
        <taxon>Teleostei</taxon>
        <taxon>Neoteleostei</taxon>
        <taxon>Acanthomorphata</taxon>
        <taxon>Carangaria</taxon>
        <taxon>Carangaria incertae sedis</taxon>
        <taxon>Centropomidae</taxon>
        <taxon>Lates</taxon>
    </lineage>
</organism>
<dbReference type="GeneID" id="108897790"/>
<dbReference type="GO" id="GO:0007155">
    <property type="term" value="P:cell adhesion"/>
    <property type="evidence" value="ECO:0007669"/>
    <property type="project" value="InterPro"/>
</dbReference>
<feature type="compositionally biased region" description="Basic and acidic residues" evidence="5">
    <location>
        <begin position="712"/>
        <end position="728"/>
    </location>
</feature>
<dbReference type="GO" id="GO:0005737">
    <property type="term" value="C:cytoplasm"/>
    <property type="evidence" value="ECO:0007669"/>
    <property type="project" value="UniProtKB-SubCell"/>
</dbReference>
<dbReference type="PRINTS" id="PR00805">
    <property type="entry name" value="ALPHACATENIN"/>
</dbReference>
<comment type="similarity">
    <text evidence="2">Belongs to the vinculin/alpha-catenin family.</text>
</comment>
<dbReference type="PANTHER" id="PTHR46342">
    <property type="entry name" value="ALPHA-CATULIN"/>
    <property type="match status" value="1"/>
</dbReference>
<dbReference type="CTD" id="8727"/>
<dbReference type="GO" id="GO:0007266">
    <property type="term" value="P:Rho protein signal transduction"/>
    <property type="evidence" value="ECO:0007669"/>
    <property type="project" value="InterPro"/>
</dbReference>
<feature type="region of interest" description="Disordered" evidence="5">
    <location>
        <begin position="704"/>
        <end position="740"/>
    </location>
</feature>